<name>A0A0L9U530_PHAAN</name>
<evidence type="ECO:0000313" key="3">
    <source>
        <dbReference type="Proteomes" id="UP000053144"/>
    </source>
</evidence>
<organism evidence="2 3">
    <name type="scientific">Phaseolus angularis</name>
    <name type="common">Azuki bean</name>
    <name type="synonym">Vigna angularis</name>
    <dbReference type="NCBI Taxonomy" id="3914"/>
    <lineage>
        <taxon>Eukaryota</taxon>
        <taxon>Viridiplantae</taxon>
        <taxon>Streptophyta</taxon>
        <taxon>Embryophyta</taxon>
        <taxon>Tracheophyta</taxon>
        <taxon>Spermatophyta</taxon>
        <taxon>Magnoliopsida</taxon>
        <taxon>eudicotyledons</taxon>
        <taxon>Gunneridae</taxon>
        <taxon>Pentapetalae</taxon>
        <taxon>rosids</taxon>
        <taxon>fabids</taxon>
        <taxon>Fabales</taxon>
        <taxon>Fabaceae</taxon>
        <taxon>Papilionoideae</taxon>
        <taxon>50 kb inversion clade</taxon>
        <taxon>NPAAA clade</taxon>
        <taxon>indigoferoid/millettioid clade</taxon>
        <taxon>Phaseoleae</taxon>
        <taxon>Vigna</taxon>
    </lineage>
</organism>
<evidence type="ECO:0000313" key="2">
    <source>
        <dbReference type="EMBL" id="KOM37933.1"/>
    </source>
</evidence>
<protein>
    <submittedName>
        <fullName evidence="2">Uncharacterized protein</fullName>
    </submittedName>
</protein>
<reference evidence="3" key="1">
    <citation type="journal article" date="2015" name="Proc. Natl. Acad. Sci. U.S.A.">
        <title>Genome sequencing of adzuki bean (Vigna angularis) provides insight into high starch and low fat accumulation and domestication.</title>
        <authorList>
            <person name="Yang K."/>
            <person name="Tian Z."/>
            <person name="Chen C."/>
            <person name="Luo L."/>
            <person name="Zhao B."/>
            <person name="Wang Z."/>
            <person name="Yu L."/>
            <person name="Li Y."/>
            <person name="Sun Y."/>
            <person name="Li W."/>
            <person name="Chen Y."/>
            <person name="Li Y."/>
            <person name="Zhang Y."/>
            <person name="Ai D."/>
            <person name="Zhao J."/>
            <person name="Shang C."/>
            <person name="Ma Y."/>
            <person name="Wu B."/>
            <person name="Wang M."/>
            <person name="Gao L."/>
            <person name="Sun D."/>
            <person name="Zhang P."/>
            <person name="Guo F."/>
            <person name="Wang W."/>
            <person name="Li Y."/>
            <person name="Wang J."/>
            <person name="Varshney R.K."/>
            <person name="Wang J."/>
            <person name="Ling H.Q."/>
            <person name="Wan P."/>
        </authorList>
    </citation>
    <scope>NUCLEOTIDE SEQUENCE</scope>
    <source>
        <strain evidence="3">cv. Jingnong 6</strain>
    </source>
</reference>
<evidence type="ECO:0000256" key="1">
    <source>
        <dbReference type="SAM" id="MobiDB-lite"/>
    </source>
</evidence>
<gene>
    <name evidence="2" type="ORF">LR48_Vigan03g131500</name>
</gene>
<feature type="region of interest" description="Disordered" evidence="1">
    <location>
        <begin position="37"/>
        <end position="77"/>
    </location>
</feature>
<feature type="compositionally biased region" description="Basic and acidic residues" evidence="1">
    <location>
        <begin position="67"/>
        <end position="77"/>
    </location>
</feature>
<accession>A0A0L9U530</accession>
<dbReference type="AlphaFoldDB" id="A0A0L9U530"/>
<proteinExistence type="predicted"/>
<feature type="compositionally biased region" description="Basic and acidic residues" evidence="1">
    <location>
        <begin position="44"/>
        <end position="58"/>
    </location>
</feature>
<dbReference type="Proteomes" id="UP000053144">
    <property type="component" value="Chromosome 3"/>
</dbReference>
<dbReference type="Gramene" id="KOM37933">
    <property type="protein sequence ID" value="KOM37933"/>
    <property type="gene ID" value="LR48_Vigan03g131500"/>
</dbReference>
<dbReference type="EMBL" id="CM003373">
    <property type="protein sequence ID" value="KOM37933.1"/>
    <property type="molecule type" value="Genomic_DNA"/>
</dbReference>
<sequence>MKGSEEEERKSLKERKRDLEFRRLTWKEKGLQKLVGGLRRLRRHAEAEAPRRNSDALKGRSRKREKRERESKREREIRKCRPTRMSSRLIAKQIHCSYSSGHYNRLVSV</sequence>